<dbReference type="Gene3D" id="2.40.30.10">
    <property type="entry name" value="Translation factors"/>
    <property type="match status" value="1"/>
</dbReference>
<name>A0A7W8FUP9_9FIRM</name>
<dbReference type="PIRSF" id="PIRSF006816">
    <property type="entry name" value="Cyc3_hyd_g"/>
    <property type="match status" value="1"/>
</dbReference>
<evidence type="ECO:0000259" key="3">
    <source>
        <dbReference type="PROSITE" id="PS51384"/>
    </source>
</evidence>
<dbReference type="Proteomes" id="UP000539953">
    <property type="component" value="Unassembled WGS sequence"/>
</dbReference>
<dbReference type="InterPro" id="IPR001433">
    <property type="entry name" value="OxRdtase_FAD/NAD-bd"/>
</dbReference>
<evidence type="ECO:0000313" key="5">
    <source>
        <dbReference type="Proteomes" id="UP000539953"/>
    </source>
</evidence>
<evidence type="ECO:0000313" key="4">
    <source>
        <dbReference type="EMBL" id="MBB5182799.1"/>
    </source>
</evidence>
<comment type="caution">
    <text evidence="4">The sequence shown here is derived from an EMBL/GenBank/DDBJ whole genome shotgun (WGS) entry which is preliminary data.</text>
</comment>
<dbReference type="Pfam" id="PF00175">
    <property type="entry name" value="NAD_binding_1"/>
    <property type="match status" value="1"/>
</dbReference>
<keyword evidence="5" id="KW-1185">Reference proteome</keyword>
<dbReference type="InterPro" id="IPR017938">
    <property type="entry name" value="Riboflavin_synthase-like_b-brl"/>
</dbReference>
<accession>A0A7W8FUP9</accession>
<dbReference type="RefSeq" id="WP_183327751.1">
    <property type="nucleotide sequence ID" value="NZ_JACHHK010000002.1"/>
</dbReference>
<dbReference type="SUPFAM" id="SSF52343">
    <property type="entry name" value="Ferredoxin reductase-like, C-terminal NADP-linked domain"/>
    <property type="match status" value="1"/>
</dbReference>
<protein>
    <submittedName>
        <fullName evidence="4">Ferredoxin--NADP+ reductase</fullName>
        <ecNumber evidence="4">1.18.1.2</ecNumber>
    </submittedName>
</protein>
<dbReference type="PANTHER" id="PTHR43513:SF3">
    <property type="entry name" value="DIHYDROOROTATE DEHYDROGENASE B (NAD(+)), ELECTRON TRANSFER SUBUNIT-RELATED"/>
    <property type="match status" value="1"/>
</dbReference>
<sequence>MYTIRKKQPLNPTVTKMVIDAPFVAKRAKAGQFIILRVNENGERIPLTIEDSDPEKGTVSIVYQIVGGTTMKLNALNEGDSLHDFVGPLGKPSVIDGNKKVCVIGGGVGCAIAYPTAKAFAKAGADVTTIVGFRNKDLVILQDEFKSVSNHYYLTSDDGTAGEKGLVTNKLEDLIAAGEHFDEVVAIGPIIMMKFVCLATKKYDIPTVVSMNPIMIDGTGMCGCCRLMVDGKMKFACVDGPDFDGHLVDFDEAMSRNRAYMDFEKKARDEACNLLNKEVA</sequence>
<dbReference type="InterPro" id="IPR050353">
    <property type="entry name" value="PyrK_electron_transfer"/>
</dbReference>
<feature type="binding site" evidence="1">
    <location>
        <begin position="62"/>
        <end position="64"/>
    </location>
    <ligand>
        <name>FAD</name>
        <dbReference type="ChEBI" id="CHEBI:57692"/>
    </ligand>
</feature>
<reference evidence="4 5" key="1">
    <citation type="submission" date="2020-08" db="EMBL/GenBank/DDBJ databases">
        <title>Genomic Encyclopedia of Type Strains, Phase IV (KMG-IV): sequencing the most valuable type-strain genomes for metagenomic binning, comparative biology and taxonomic classification.</title>
        <authorList>
            <person name="Goeker M."/>
        </authorList>
    </citation>
    <scope>NUCLEOTIDE SEQUENCE [LARGE SCALE GENOMIC DNA]</scope>
    <source>
        <strain evidence="4 5">DSM 25799</strain>
    </source>
</reference>
<feature type="binding site" evidence="2">
    <location>
        <position position="225"/>
    </location>
    <ligand>
        <name>[2Fe-2S] cluster</name>
        <dbReference type="ChEBI" id="CHEBI:190135"/>
    </ligand>
</feature>
<comment type="cofactor">
    <cofactor evidence="1">
        <name>FAD</name>
        <dbReference type="ChEBI" id="CHEBI:57692"/>
    </cofactor>
    <text evidence="1">Binds 1 FAD per subunit.</text>
</comment>
<feature type="domain" description="FAD-binding FR-type" evidence="3">
    <location>
        <begin position="1"/>
        <end position="95"/>
    </location>
</feature>
<keyword evidence="4" id="KW-0560">Oxidoreductase</keyword>
<dbReference type="SUPFAM" id="SSF63380">
    <property type="entry name" value="Riboflavin synthase domain-like"/>
    <property type="match status" value="1"/>
</dbReference>
<dbReference type="GO" id="GO:0050660">
    <property type="term" value="F:flavin adenine dinucleotide binding"/>
    <property type="evidence" value="ECO:0007669"/>
    <property type="project" value="InterPro"/>
</dbReference>
<gene>
    <name evidence="4" type="ORF">HNQ47_000818</name>
</gene>
<dbReference type="GO" id="GO:0006221">
    <property type="term" value="P:pyrimidine nucleotide biosynthetic process"/>
    <property type="evidence" value="ECO:0007669"/>
    <property type="project" value="InterPro"/>
</dbReference>
<comment type="cofactor">
    <cofactor evidence="2">
        <name>[2Fe-2S] cluster</name>
        <dbReference type="ChEBI" id="CHEBI:190135"/>
    </cofactor>
    <text evidence="2">Binds 1 [2Fe-2S] cluster per subunit.</text>
</comment>
<dbReference type="EMBL" id="JACHHK010000002">
    <property type="protein sequence ID" value="MBB5182799.1"/>
    <property type="molecule type" value="Genomic_DNA"/>
</dbReference>
<feature type="binding site" evidence="2">
    <location>
        <position position="222"/>
    </location>
    <ligand>
        <name>[2Fe-2S] cluster</name>
        <dbReference type="ChEBI" id="CHEBI:190135"/>
    </ligand>
</feature>
<evidence type="ECO:0000256" key="2">
    <source>
        <dbReference type="PIRSR" id="PIRSR006816-2"/>
    </source>
</evidence>
<keyword evidence="2" id="KW-0411">Iron-sulfur</keyword>
<dbReference type="Pfam" id="PF10418">
    <property type="entry name" value="DHODB_Fe-S_bind"/>
    <property type="match status" value="1"/>
</dbReference>
<dbReference type="CDD" id="cd06219">
    <property type="entry name" value="DHOD_e_trans_like1"/>
    <property type="match status" value="1"/>
</dbReference>
<dbReference type="GO" id="GO:0051537">
    <property type="term" value="F:2 iron, 2 sulfur cluster binding"/>
    <property type="evidence" value="ECO:0007669"/>
    <property type="project" value="UniProtKB-KW"/>
</dbReference>
<dbReference type="Gene3D" id="3.40.50.80">
    <property type="entry name" value="Nucleotide-binding domain of ferredoxin-NADP reductase (FNR) module"/>
    <property type="match status" value="1"/>
</dbReference>
<dbReference type="GO" id="GO:0004324">
    <property type="term" value="F:ferredoxin-NADP+ reductase activity"/>
    <property type="evidence" value="ECO:0007669"/>
    <property type="project" value="UniProtKB-EC"/>
</dbReference>
<dbReference type="InterPro" id="IPR012165">
    <property type="entry name" value="Cyt_c3_hydrogenase_gsu"/>
</dbReference>
<dbReference type="AlphaFoldDB" id="A0A7W8FUP9"/>
<dbReference type="InterPro" id="IPR019480">
    <property type="entry name" value="Dihydroorotate_DH_Fe-S-bd"/>
</dbReference>
<evidence type="ECO:0000256" key="1">
    <source>
        <dbReference type="PIRSR" id="PIRSR006816-1"/>
    </source>
</evidence>
<feature type="binding site" evidence="2">
    <location>
        <position position="237"/>
    </location>
    <ligand>
        <name>[2Fe-2S] cluster</name>
        <dbReference type="ChEBI" id="CHEBI:190135"/>
    </ligand>
</feature>
<organism evidence="4 5">
    <name type="scientific">Catenisphaera adipataccumulans</name>
    <dbReference type="NCBI Taxonomy" id="700500"/>
    <lineage>
        <taxon>Bacteria</taxon>
        <taxon>Bacillati</taxon>
        <taxon>Bacillota</taxon>
        <taxon>Erysipelotrichia</taxon>
        <taxon>Erysipelotrichales</taxon>
        <taxon>Erysipelotrichaceae</taxon>
        <taxon>Catenisphaera</taxon>
    </lineage>
</organism>
<keyword evidence="1" id="KW-0274">FAD</keyword>
<dbReference type="InterPro" id="IPR017927">
    <property type="entry name" value="FAD-bd_FR_type"/>
</dbReference>
<dbReference type="InterPro" id="IPR039261">
    <property type="entry name" value="FNR_nucleotide-bd"/>
</dbReference>
<dbReference type="EC" id="1.18.1.2" evidence="4"/>
<dbReference type="NCBIfam" id="NF004862">
    <property type="entry name" value="PRK06222.1"/>
    <property type="match status" value="1"/>
</dbReference>
<dbReference type="PANTHER" id="PTHR43513">
    <property type="entry name" value="DIHYDROOROTATE DEHYDROGENASE B (NAD(+)), ELECTRON TRANSFER SUBUNIT"/>
    <property type="match status" value="1"/>
</dbReference>
<keyword evidence="2" id="KW-0408">Iron</keyword>
<dbReference type="PROSITE" id="PS51384">
    <property type="entry name" value="FAD_FR"/>
    <property type="match status" value="1"/>
</dbReference>
<keyword evidence="2" id="KW-0479">Metal-binding</keyword>
<dbReference type="GO" id="GO:0046872">
    <property type="term" value="F:metal ion binding"/>
    <property type="evidence" value="ECO:0007669"/>
    <property type="project" value="UniProtKB-KW"/>
</dbReference>
<keyword evidence="1" id="KW-0285">Flavoprotein</keyword>
<proteinExistence type="predicted"/>
<keyword evidence="2" id="KW-0001">2Fe-2S</keyword>